<comment type="similarity">
    <text evidence="1">Belongs to the N(4)/N(6)-methyltransferase family.</text>
</comment>
<dbReference type="RefSeq" id="WP_386823815.1">
    <property type="nucleotide sequence ID" value="NZ_JBHTIF010000001.1"/>
</dbReference>
<dbReference type="PROSITE" id="PS00092">
    <property type="entry name" value="N6_MTASE"/>
    <property type="match status" value="1"/>
</dbReference>
<sequence>MPELNWLGDQKARRAARHVQYRLLQPVAEVGEPGSENLLIQGDNLDALKSLLPLYAGRVKCVFIDPPYNTKSAFEHYDDNLEHSQWLSMMYPRLVLLRELLSEDGSIWVTIDDNEVHYLKVAMDEVFGRVNFLGDIAYERSGVSGLGQGGGFLVNTHERILAYAKSKKNFVAHDLSGAGPLEQKDMKRYNQVMVDAGVREEVARFKAPSTGEDVVIYRHASCQISSISLRKFDERKDEILNEYVENFPKIFRLTSVQAENEFQNKIMSLCGDGLYSADYLVSRGRAKGENVTTYYVGQQIVVWLSDTAKVEAGEVVRTGKLSDFWPHRDIPKADLANEGGVDFRRGKKPEALLARILRISTKEKDIVLDSFLGSGTAAAVAHKMARNWIGIEAGAQAETHCFLRLSDVVAGDQTGISQTVGWQGGGGFRFMRLGEPVFDAEGRIREDVSFAPLAAYLWFLHTRTPWGDAPASGARKMPSPILGVHGETAVALLYNGVLGDRRPQAGNVLTHAVFEELRACFPEHSGPWLIYGEACRLGPATLKRFEITFKQIPYDIRRG</sequence>
<evidence type="ECO:0000256" key="3">
    <source>
        <dbReference type="ARBA" id="ARBA00022603"/>
    </source>
</evidence>
<keyword evidence="9" id="KW-1185">Reference proteome</keyword>
<dbReference type="InterPro" id="IPR002052">
    <property type="entry name" value="DNA_methylase_N6_adenine_CS"/>
</dbReference>
<dbReference type="PRINTS" id="PR00506">
    <property type="entry name" value="D21N6MTFRASE"/>
</dbReference>
<evidence type="ECO:0000256" key="6">
    <source>
        <dbReference type="ARBA" id="ARBA00047942"/>
    </source>
</evidence>
<feature type="domain" description="DNA methylase N-4/N-6" evidence="7">
    <location>
        <begin position="59"/>
        <end position="396"/>
    </location>
</feature>
<protein>
    <recommendedName>
        <fullName evidence="2">site-specific DNA-methyltransferase (adenine-specific)</fullName>
        <ecNumber evidence="2">2.1.1.72</ecNumber>
    </recommendedName>
</protein>
<dbReference type="Gene3D" id="3.40.50.150">
    <property type="entry name" value="Vaccinia Virus protein VP39"/>
    <property type="match status" value="1"/>
</dbReference>
<dbReference type="InterPro" id="IPR002941">
    <property type="entry name" value="DNA_methylase_N4/N6"/>
</dbReference>
<gene>
    <name evidence="8" type="ORF">ACFQ0E_11635</name>
</gene>
<evidence type="ECO:0000256" key="5">
    <source>
        <dbReference type="ARBA" id="ARBA00022691"/>
    </source>
</evidence>
<comment type="caution">
    <text evidence="8">The sequence shown here is derived from an EMBL/GenBank/DDBJ whole genome shotgun (WGS) entry which is preliminary data.</text>
</comment>
<organism evidence="8 9">
    <name type="scientific">Lysobacter brunescens</name>
    <dbReference type="NCBI Taxonomy" id="262323"/>
    <lineage>
        <taxon>Bacteria</taxon>
        <taxon>Pseudomonadati</taxon>
        <taxon>Pseudomonadota</taxon>
        <taxon>Gammaproteobacteria</taxon>
        <taxon>Lysobacterales</taxon>
        <taxon>Lysobacteraceae</taxon>
        <taxon>Lysobacter</taxon>
    </lineage>
</organism>
<proteinExistence type="inferred from homology"/>
<evidence type="ECO:0000259" key="7">
    <source>
        <dbReference type="Pfam" id="PF01555"/>
    </source>
</evidence>
<comment type="catalytic activity">
    <reaction evidence="6">
        <text>a 2'-deoxyadenosine in DNA + S-adenosyl-L-methionine = an N(6)-methyl-2'-deoxyadenosine in DNA + S-adenosyl-L-homocysteine + H(+)</text>
        <dbReference type="Rhea" id="RHEA:15197"/>
        <dbReference type="Rhea" id="RHEA-COMP:12418"/>
        <dbReference type="Rhea" id="RHEA-COMP:12419"/>
        <dbReference type="ChEBI" id="CHEBI:15378"/>
        <dbReference type="ChEBI" id="CHEBI:57856"/>
        <dbReference type="ChEBI" id="CHEBI:59789"/>
        <dbReference type="ChEBI" id="CHEBI:90615"/>
        <dbReference type="ChEBI" id="CHEBI:90616"/>
        <dbReference type="EC" id="2.1.1.72"/>
    </reaction>
</comment>
<evidence type="ECO:0000313" key="8">
    <source>
        <dbReference type="EMBL" id="MFD0726244.1"/>
    </source>
</evidence>
<keyword evidence="5" id="KW-0949">S-adenosyl-L-methionine</keyword>
<evidence type="ECO:0000256" key="4">
    <source>
        <dbReference type="ARBA" id="ARBA00022679"/>
    </source>
</evidence>
<dbReference type="EMBL" id="JBHTIF010000001">
    <property type="protein sequence ID" value="MFD0726244.1"/>
    <property type="molecule type" value="Genomic_DNA"/>
</dbReference>
<dbReference type="InterPro" id="IPR002295">
    <property type="entry name" value="N4/N6-MTase_EcoPI_Mod-like"/>
</dbReference>
<keyword evidence="3 8" id="KW-0489">Methyltransferase</keyword>
<keyword evidence="4 8" id="KW-0808">Transferase</keyword>
<accession>A0ABW2YIB0</accession>
<reference evidence="9" key="1">
    <citation type="journal article" date="2019" name="Int. J. Syst. Evol. Microbiol.">
        <title>The Global Catalogue of Microorganisms (GCM) 10K type strain sequencing project: providing services to taxonomists for standard genome sequencing and annotation.</title>
        <authorList>
            <consortium name="The Broad Institute Genomics Platform"/>
            <consortium name="The Broad Institute Genome Sequencing Center for Infectious Disease"/>
            <person name="Wu L."/>
            <person name="Ma J."/>
        </authorList>
    </citation>
    <scope>NUCLEOTIDE SEQUENCE [LARGE SCALE GENOMIC DNA]</scope>
    <source>
        <strain evidence="9">CCUG 55585</strain>
    </source>
</reference>
<dbReference type="EC" id="2.1.1.72" evidence="2"/>
<evidence type="ECO:0000256" key="1">
    <source>
        <dbReference type="ARBA" id="ARBA00006594"/>
    </source>
</evidence>
<dbReference type="InterPro" id="IPR029063">
    <property type="entry name" value="SAM-dependent_MTases_sf"/>
</dbReference>
<dbReference type="GO" id="GO:0008168">
    <property type="term" value="F:methyltransferase activity"/>
    <property type="evidence" value="ECO:0007669"/>
    <property type="project" value="UniProtKB-KW"/>
</dbReference>
<dbReference type="GO" id="GO:0032259">
    <property type="term" value="P:methylation"/>
    <property type="evidence" value="ECO:0007669"/>
    <property type="project" value="UniProtKB-KW"/>
</dbReference>
<name>A0ABW2YIB0_9GAMM</name>
<evidence type="ECO:0000256" key="2">
    <source>
        <dbReference type="ARBA" id="ARBA00011900"/>
    </source>
</evidence>
<dbReference type="SUPFAM" id="SSF53335">
    <property type="entry name" value="S-adenosyl-L-methionine-dependent methyltransferases"/>
    <property type="match status" value="1"/>
</dbReference>
<dbReference type="Pfam" id="PF01555">
    <property type="entry name" value="N6_N4_Mtase"/>
    <property type="match status" value="1"/>
</dbReference>
<dbReference type="Proteomes" id="UP001597110">
    <property type="component" value="Unassembled WGS sequence"/>
</dbReference>
<evidence type="ECO:0000313" key="9">
    <source>
        <dbReference type="Proteomes" id="UP001597110"/>
    </source>
</evidence>